<evidence type="ECO:0000256" key="1">
    <source>
        <dbReference type="SAM" id="MobiDB-lite"/>
    </source>
</evidence>
<dbReference type="EMBL" id="CP071872">
    <property type="protein sequence ID" value="UNM11281.1"/>
    <property type="molecule type" value="Genomic_DNA"/>
</dbReference>
<feature type="compositionally biased region" description="Low complexity" evidence="1">
    <location>
        <begin position="121"/>
        <end position="133"/>
    </location>
</feature>
<accession>A0ABY3WFE2</accession>
<feature type="compositionally biased region" description="Gly residues" evidence="1">
    <location>
        <begin position="60"/>
        <end position="69"/>
    </location>
</feature>
<evidence type="ECO:0000313" key="2">
    <source>
        <dbReference type="EMBL" id="UNM11281.1"/>
    </source>
</evidence>
<dbReference type="RefSeq" id="WP_277932570.1">
    <property type="nucleotide sequence ID" value="NZ_CP071872.1"/>
</dbReference>
<protein>
    <submittedName>
        <fullName evidence="2">Uncharacterized protein</fullName>
    </submittedName>
</protein>
<dbReference type="NCBIfam" id="NF041121">
    <property type="entry name" value="SAV_2336_NTERM"/>
    <property type="match status" value="1"/>
</dbReference>
<feature type="region of interest" description="Disordered" evidence="1">
    <location>
        <begin position="1"/>
        <end position="26"/>
    </location>
</feature>
<organism evidence="2 3">
    <name type="scientific">Streptomyces formicae</name>
    <dbReference type="NCBI Taxonomy" id="1616117"/>
    <lineage>
        <taxon>Bacteria</taxon>
        <taxon>Bacillati</taxon>
        <taxon>Actinomycetota</taxon>
        <taxon>Actinomycetes</taxon>
        <taxon>Kitasatosporales</taxon>
        <taxon>Streptomycetaceae</taxon>
        <taxon>Streptomyces</taxon>
    </lineage>
</organism>
<evidence type="ECO:0000313" key="3">
    <source>
        <dbReference type="Proteomes" id="UP000828924"/>
    </source>
</evidence>
<name>A0ABY3WFE2_9ACTN</name>
<reference evidence="2 3" key="1">
    <citation type="submission" date="2021-03" db="EMBL/GenBank/DDBJ databases">
        <title>Complete genome of Streptomyces formicae strain 1H-GS9 (DSM 100524).</title>
        <authorList>
            <person name="Atanasov K.E."/>
            <person name="Altabella T."/>
            <person name="Ferrer A."/>
        </authorList>
    </citation>
    <scope>NUCLEOTIDE SEQUENCE [LARGE SCALE GENOMIC DNA]</scope>
    <source>
        <strain evidence="2 3">1H-GS9</strain>
    </source>
</reference>
<sequence>MPDAADARTDSGAPPAPRQDPSDPVAGLVAVLREAGLEPDPGELADALWLARWSWPTGDSGTGDGGGADPHGRPPGPGTPPVRRTDTSGEPSGEGGDGRRAPSGRFALYPLPPGAGGGSSTPGEAAPGDAPAEGPEPGPVPARPPLPHDGAVAGPVGVPAATALPGHLELQRALRALQRYRPAAPPVRYELDEEATAERSARAGGAIIPVLRPVVRSEAVLQLVMDASSSMQVWDRLFAEIHEIFGRLGAFRDIRTYYLHARPDGTAAIGRHPDRDTGPLRPTGALSDPTGRHVTLLISDCAGGLWRSGRAHSLLHRLAAQAPVAVLQPLPQRLWQRTRLPASYGTLTRGEGSAAAVALRFSGDVPARAADCLPVPVLPPEPAALGAWARLLSGLGAGPVPAAVGWVPAEQRPSAPTPQRAPLTAQQLVSRFRSTASTAAGRLAGYLAAAPLCLPVMQLVQRTMLPDAGPAELSEVLLGGLLTRVDERPGTAGQWYEFADGVRDVLLRPLSRDEALLVLKHCSEYVEQHFGKGGPNFPALAIAQLTGGLDADTEEQLRELTLGASPGAPGGADQSRFRAPQPFAEVAAQVMERFLPVRGPAHPDGGQDPARGPAPSAAVRRARVLVERFEADGMVQSLLDAVQLLRRAAAREQPRGADPGLWGALAENLLRLWRLQGGGALLREAREAAQLGASHPRAVRERAVLARVLHAEARDRLADGDRQGALELLRRADREYTAVGATSGLEPPEALRVTLERARVLEEQWRIGGDASLLQETVGMLEAFADAWPDRENRPSGLALERGRALLRLAGAEPSPEQAVVWAGQAAQSLENGRAALEREGAPAESLARAALDQIDALLLTGGQLERAQELIERTRALADDRRQQAAVLVRSGRLRVRRYEESARPDERPDELDQAAAAFAAAGRLMPRDGSGYAALLAEWGDALLRRAALPGGEESGGRAVRVLRDCRMETPAGHERLGARLLALGRALMLRHRATGDRVDLREAEHVFGLAAQAAAEPLVRAQCWLELGDSHRQGHAVLHRPERLDEAADAYRRAAETARSAAGDTATAAAALRLAARANHLRGVVYEAADRPRAARAAYRAAQEDWRRLPDGGGSAAEATARRLAGLDV</sequence>
<dbReference type="Proteomes" id="UP000828924">
    <property type="component" value="Chromosome"/>
</dbReference>
<feature type="region of interest" description="Disordered" evidence="1">
    <location>
        <begin position="54"/>
        <end position="158"/>
    </location>
</feature>
<keyword evidence="3" id="KW-1185">Reference proteome</keyword>
<proteinExistence type="predicted"/>
<gene>
    <name evidence="2" type="ORF">J4032_06860</name>
</gene>
<feature type="compositionally biased region" description="Pro residues" evidence="1">
    <location>
        <begin position="134"/>
        <end position="147"/>
    </location>
</feature>
<dbReference type="InterPro" id="IPR047738">
    <property type="entry name" value="SAV_2336-like_N"/>
</dbReference>